<comment type="caution">
    <text evidence="2">The sequence shown here is derived from an EMBL/GenBank/DDBJ whole genome shotgun (WGS) entry which is preliminary data.</text>
</comment>
<accession>A0AA47MH00</accession>
<feature type="region of interest" description="Disordered" evidence="1">
    <location>
        <begin position="46"/>
        <end position="88"/>
    </location>
</feature>
<evidence type="ECO:0000313" key="2">
    <source>
        <dbReference type="EMBL" id="KAK0139892.1"/>
    </source>
</evidence>
<gene>
    <name evidence="2" type="ORF">N1851_023190</name>
</gene>
<feature type="region of interest" description="Disordered" evidence="1">
    <location>
        <begin position="160"/>
        <end position="229"/>
    </location>
</feature>
<organism evidence="2 3">
    <name type="scientific">Merluccius polli</name>
    <name type="common">Benguela hake</name>
    <name type="synonym">Merluccius cadenati</name>
    <dbReference type="NCBI Taxonomy" id="89951"/>
    <lineage>
        <taxon>Eukaryota</taxon>
        <taxon>Metazoa</taxon>
        <taxon>Chordata</taxon>
        <taxon>Craniata</taxon>
        <taxon>Vertebrata</taxon>
        <taxon>Euteleostomi</taxon>
        <taxon>Actinopterygii</taxon>
        <taxon>Neopterygii</taxon>
        <taxon>Teleostei</taxon>
        <taxon>Neoteleostei</taxon>
        <taxon>Acanthomorphata</taxon>
        <taxon>Zeiogadaria</taxon>
        <taxon>Gadariae</taxon>
        <taxon>Gadiformes</taxon>
        <taxon>Gadoidei</taxon>
        <taxon>Merlucciidae</taxon>
        <taxon>Merluccius</taxon>
    </lineage>
</organism>
<dbReference type="AlphaFoldDB" id="A0AA47MH00"/>
<keyword evidence="3" id="KW-1185">Reference proteome</keyword>
<name>A0AA47MH00_MERPO</name>
<dbReference type="EMBL" id="JAOPHQ010004283">
    <property type="protein sequence ID" value="KAK0139892.1"/>
    <property type="molecule type" value="Genomic_DNA"/>
</dbReference>
<evidence type="ECO:0000256" key="1">
    <source>
        <dbReference type="SAM" id="MobiDB-lite"/>
    </source>
</evidence>
<proteinExistence type="predicted"/>
<protein>
    <submittedName>
        <fullName evidence="2">Uncharacterized protein</fullName>
    </submittedName>
</protein>
<dbReference type="Proteomes" id="UP001174136">
    <property type="component" value="Unassembled WGS sequence"/>
</dbReference>
<evidence type="ECO:0000313" key="3">
    <source>
        <dbReference type="Proteomes" id="UP001174136"/>
    </source>
</evidence>
<feature type="compositionally biased region" description="Polar residues" evidence="1">
    <location>
        <begin position="79"/>
        <end position="88"/>
    </location>
</feature>
<sequence length="229" mass="26780">MVGQLVLRSPSVWCNTNTKWQLKACQLEWFTKGKLEVLQRDQSDSSSLPCLQKRKRRERKRRERKRKGSGFKPRRPLSNLLSSQSQMPPNTDLLIRLSDFLTPYQPTRALRSSDAGIFTVPKRLWSSRQAALEMQALLTFKNQPKTYLFRQDLPIRMQENSNRSHRQRLRAGKSERQADNAARPTRAYGCRTVHPERFSRRPHTSPSTHGAISHHWRLRTMRAAQGHTR</sequence>
<reference evidence="2" key="1">
    <citation type="journal article" date="2023" name="Front. Mar. Sci.">
        <title>A new Merluccius polli reference genome to investigate the effects of global change in West African waters.</title>
        <authorList>
            <person name="Mateo J.L."/>
            <person name="Blanco-Fernandez C."/>
            <person name="Garcia-Vazquez E."/>
            <person name="Machado-Schiaffino G."/>
        </authorList>
    </citation>
    <scope>NUCLEOTIDE SEQUENCE</scope>
    <source>
        <strain evidence="2">C29</strain>
        <tissue evidence="2">Fin</tissue>
    </source>
</reference>
<feature type="compositionally biased region" description="Basic residues" evidence="1">
    <location>
        <begin position="52"/>
        <end position="75"/>
    </location>
</feature>